<evidence type="ECO:0000259" key="6">
    <source>
        <dbReference type="PROSITE" id="PS51012"/>
    </source>
</evidence>
<dbReference type="RefSeq" id="WP_199869651.1">
    <property type="nucleotide sequence ID" value="NZ_JAAGPU010000010.1"/>
</dbReference>
<protein>
    <recommendedName>
        <fullName evidence="5">Transport permease protein</fullName>
    </recommendedName>
</protein>
<dbReference type="AlphaFoldDB" id="A0A6M0H4V2"/>
<gene>
    <name evidence="7" type="ORF">G3M99_06945</name>
</gene>
<dbReference type="GO" id="GO:0140359">
    <property type="term" value="F:ABC-type transporter activity"/>
    <property type="evidence" value="ECO:0007669"/>
    <property type="project" value="InterPro"/>
</dbReference>
<comment type="subcellular location">
    <subcellularLocation>
        <location evidence="5">Cell membrane</location>
        <topology evidence="5">Multi-pass membrane protein</topology>
    </subcellularLocation>
    <subcellularLocation>
        <location evidence="1">Membrane</location>
        <topology evidence="1">Multi-pass membrane protein</topology>
    </subcellularLocation>
</comment>
<evidence type="ECO:0000256" key="4">
    <source>
        <dbReference type="ARBA" id="ARBA00023136"/>
    </source>
</evidence>
<dbReference type="GO" id="GO:0043190">
    <property type="term" value="C:ATP-binding cassette (ABC) transporter complex"/>
    <property type="evidence" value="ECO:0007669"/>
    <property type="project" value="InterPro"/>
</dbReference>
<feature type="transmembrane region" description="Helical" evidence="5">
    <location>
        <begin position="51"/>
        <end position="70"/>
    </location>
</feature>
<dbReference type="InterPro" id="IPR052522">
    <property type="entry name" value="ABC-2_transport_permease"/>
</dbReference>
<comment type="caution">
    <text evidence="7">The sequence shown here is derived from an EMBL/GenBank/DDBJ whole genome shotgun (WGS) entry which is preliminary data.</text>
</comment>
<dbReference type="InterPro" id="IPR047817">
    <property type="entry name" value="ABC2_TM_bact-type"/>
</dbReference>
<dbReference type="InterPro" id="IPR013525">
    <property type="entry name" value="ABC2_TM"/>
</dbReference>
<comment type="similarity">
    <text evidence="5">Belongs to the ABC-2 integral membrane protein family.</text>
</comment>
<accession>A0A6M0H4V2</accession>
<keyword evidence="5" id="KW-0813">Transport</keyword>
<dbReference type="InterPro" id="IPR000412">
    <property type="entry name" value="ABC_2_transport"/>
</dbReference>
<reference evidence="7 8" key="1">
    <citation type="submission" date="2020-02" db="EMBL/GenBank/DDBJ databases">
        <title>Genome assembly of a novel Clostridium senegalense strain.</title>
        <authorList>
            <person name="Gupta T.B."/>
            <person name="Jauregui R."/>
            <person name="Maclean P."/>
            <person name="Nawarathana A."/>
            <person name="Brightwell G."/>
        </authorList>
    </citation>
    <scope>NUCLEOTIDE SEQUENCE [LARGE SCALE GENOMIC DNA]</scope>
    <source>
        <strain evidence="7 8">AGRFS4</strain>
    </source>
</reference>
<keyword evidence="2 5" id="KW-0812">Transmembrane</keyword>
<feature type="transmembrane region" description="Helical" evidence="5">
    <location>
        <begin position="218"/>
        <end position="237"/>
    </location>
</feature>
<evidence type="ECO:0000313" key="8">
    <source>
        <dbReference type="Proteomes" id="UP000481872"/>
    </source>
</evidence>
<dbReference type="PROSITE" id="PS51012">
    <property type="entry name" value="ABC_TM2"/>
    <property type="match status" value="1"/>
</dbReference>
<feature type="transmembrane region" description="Helical" evidence="5">
    <location>
        <begin position="82"/>
        <end position="102"/>
    </location>
</feature>
<name>A0A6M0H4V2_9CLOT</name>
<feature type="transmembrane region" description="Helical" evidence="5">
    <location>
        <begin position="20"/>
        <end position="39"/>
    </location>
</feature>
<proteinExistence type="inferred from homology"/>
<keyword evidence="3 5" id="KW-1133">Transmembrane helix</keyword>
<dbReference type="PIRSF" id="PIRSF006648">
    <property type="entry name" value="DrrB"/>
    <property type="match status" value="1"/>
</dbReference>
<dbReference type="PRINTS" id="PR00164">
    <property type="entry name" value="ABC2TRNSPORT"/>
</dbReference>
<evidence type="ECO:0000256" key="2">
    <source>
        <dbReference type="ARBA" id="ARBA00022692"/>
    </source>
</evidence>
<keyword evidence="5" id="KW-1003">Cell membrane</keyword>
<organism evidence="7 8">
    <name type="scientific">Clostridium senegalense</name>
    <dbReference type="NCBI Taxonomy" id="1465809"/>
    <lineage>
        <taxon>Bacteria</taxon>
        <taxon>Bacillati</taxon>
        <taxon>Bacillota</taxon>
        <taxon>Clostridia</taxon>
        <taxon>Eubacteriales</taxon>
        <taxon>Clostridiaceae</taxon>
        <taxon>Clostridium</taxon>
    </lineage>
</organism>
<evidence type="ECO:0000256" key="1">
    <source>
        <dbReference type="ARBA" id="ARBA00004141"/>
    </source>
</evidence>
<dbReference type="EMBL" id="JAAGPU010000010">
    <property type="protein sequence ID" value="NEU04602.1"/>
    <property type="molecule type" value="Genomic_DNA"/>
</dbReference>
<feature type="transmembrane region" description="Helical" evidence="5">
    <location>
        <begin position="108"/>
        <end position="126"/>
    </location>
</feature>
<dbReference type="Proteomes" id="UP000481872">
    <property type="component" value="Unassembled WGS sequence"/>
</dbReference>
<dbReference type="Pfam" id="PF01061">
    <property type="entry name" value="ABC2_membrane"/>
    <property type="match status" value="1"/>
</dbReference>
<dbReference type="PANTHER" id="PTHR43332:SF2">
    <property type="entry name" value="INNER MEMBRANE TRANSPORT PERMEASE YADH"/>
    <property type="match status" value="1"/>
</dbReference>
<dbReference type="PANTHER" id="PTHR43332">
    <property type="entry name" value="INNER MEMBRANE TRANSPORT PERMEASE YADH-RELATED"/>
    <property type="match status" value="1"/>
</dbReference>
<evidence type="ECO:0000256" key="3">
    <source>
        <dbReference type="ARBA" id="ARBA00022989"/>
    </source>
</evidence>
<feature type="domain" description="ABC transmembrane type-2" evidence="6">
    <location>
        <begin position="21"/>
        <end position="243"/>
    </location>
</feature>
<keyword evidence="8" id="KW-1185">Reference proteome</keyword>
<evidence type="ECO:0000256" key="5">
    <source>
        <dbReference type="RuleBase" id="RU361157"/>
    </source>
</evidence>
<sequence>MSTFTSILWQEYILFKRKFWTITLASMVSPILYLIAFGWGLGGGVTVEGKAYINFVIPGIIALTTMTSSYNNTANSVNISRIFYKTFETFMIAPISIAYYALGKIVAGALMGMYSALLIIVLSIIFKAGITINLYFILIIILNCLVFAAIVFTVGVFINSHSDMSKFSSFVITPMSFLCGTFFSLDKMPLTIKNIIWLLPLTHTSLGLRSSNDNLTNMIIHPIILILYFIFIFLIGIRKCKRAE</sequence>
<keyword evidence="4 5" id="KW-0472">Membrane</keyword>
<evidence type="ECO:0000313" key="7">
    <source>
        <dbReference type="EMBL" id="NEU04602.1"/>
    </source>
</evidence>
<feature type="transmembrane region" description="Helical" evidence="5">
    <location>
        <begin position="133"/>
        <end position="158"/>
    </location>
</feature>